<sequence length="102" mass="11402">MAVLCRLRERKRSGAEKRTSRDCTACTSRRRKAFIRHNRSTPKLQVTGSLRIAALLGLGRTKSWLGEVLKGRLEGAVMDGIQLSITACNLLFRKEPSECDSL</sequence>
<proteinExistence type="predicted"/>
<dbReference type="EMBL" id="AP028912">
    <property type="protein sequence ID" value="BES93538.1"/>
    <property type="molecule type" value="Genomic_DNA"/>
</dbReference>
<protein>
    <submittedName>
        <fullName evidence="1">Uncharacterized protein</fullName>
    </submittedName>
</protein>
<name>A0ABN7AMS5_9HEMI</name>
<keyword evidence="2" id="KW-1185">Reference proteome</keyword>
<gene>
    <name evidence="1" type="ORF">NTJ_06347</name>
</gene>
<accession>A0ABN7AMS5</accession>
<reference evidence="1 2" key="1">
    <citation type="submission" date="2023-09" db="EMBL/GenBank/DDBJ databases">
        <title>Nesidiocoris tenuis whole genome shotgun sequence.</title>
        <authorList>
            <person name="Shibata T."/>
            <person name="Shimoda M."/>
            <person name="Kobayashi T."/>
            <person name="Uehara T."/>
        </authorList>
    </citation>
    <scope>NUCLEOTIDE SEQUENCE [LARGE SCALE GENOMIC DNA]</scope>
    <source>
        <strain evidence="1 2">Japan</strain>
    </source>
</reference>
<dbReference type="Proteomes" id="UP001307889">
    <property type="component" value="Chromosome 4"/>
</dbReference>
<evidence type="ECO:0000313" key="1">
    <source>
        <dbReference type="EMBL" id="BES93538.1"/>
    </source>
</evidence>
<organism evidence="1 2">
    <name type="scientific">Nesidiocoris tenuis</name>
    <dbReference type="NCBI Taxonomy" id="355587"/>
    <lineage>
        <taxon>Eukaryota</taxon>
        <taxon>Metazoa</taxon>
        <taxon>Ecdysozoa</taxon>
        <taxon>Arthropoda</taxon>
        <taxon>Hexapoda</taxon>
        <taxon>Insecta</taxon>
        <taxon>Pterygota</taxon>
        <taxon>Neoptera</taxon>
        <taxon>Paraneoptera</taxon>
        <taxon>Hemiptera</taxon>
        <taxon>Heteroptera</taxon>
        <taxon>Panheteroptera</taxon>
        <taxon>Cimicomorpha</taxon>
        <taxon>Miridae</taxon>
        <taxon>Dicyphina</taxon>
        <taxon>Nesidiocoris</taxon>
    </lineage>
</organism>
<evidence type="ECO:0000313" key="2">
    <source>
        <dbReference type="Proteomes" id="UP001307889"/>
    </source>
</evidence>